<protein>
    <recommendedName>
        <fullName evidence="4">Gustatory receptor</fullName>
    </recommendedName>
</protein>
<name>A0A9P0TF58_PIEBR</name>
<keyword evidence="1" id="KW-0812">Transmembrane</keyword>
<keyword evidence="1" id="KW-0472">Membrane</keyword>
<proteinExistence type="predicted"/>
<feature type="transmembrane region" description="Helical" evidence="1">
    <location>
        <begin position="25"/>
        <end position="43"/>
    </location>
</feature>
<feature type="transmembrane region" description="Helical" evidence="1">
    <location>
        <begin position="76"/>
        <end position="93"/>
    </location>
</feature>
<sequence length="222" mass="25772">MLVSFSVDLFDTEHSIRGKSITSRAVWITNITLITAITFFGVYDARGRFKCVIDALNMTERLRYEIGAKKRSEREGFMTLYACYAIICTLVALNEYTDISLEIMENYDDKLDDRESTLFFNCNKIKSKTINSIIDSMTMEYNRSEKKVNQEYTQSVRELVNMYSSICHIIERLGTKHEPLLLLLLGSFFLYIVVTPYYQIFLNIYTKNTATCKSFIPARAHL</sequence>
<keyword evidence="1" id="KW-1133">Transmembrane helix</keyword>
<evidence type="ECO:0008006" key="4">
    <source>
        <dbReference type="Google" id="ProtNLM"/>
    </source>
</evidence>
<accession>A0A9P0TF58</accession>
<dbReference type="AlphaFoldDB" id="A0A9P0TF58"/>
<organism evidence="2 3">
    <name type="scientific">Pieris brassicae</name>
    <name type="common">White butterfly</name>
    <name type="synonym">Large white butterfly</name>
    <dbReference type="NCBI Taxonomy" id="7116"/>
    <lineage>
        <taxon>Eukaryota</taxon>
        <taxon>Metazoa</taxon>
        <taxon>Ecdysozoa</taxon>
        <taxon>Arthropoda</taxon>
        <taxon>Hexapoda</taxon>
        <taxon>Insecta</taxon>
        <taxon>Pterygota</taxon>
        <taxon>Neoptera</taxon>
        <taxon>Endopterygota</taxon>
        <taxon>Lepidoptera</taxon>
        <taxon>Glossata</taxon>
        <taxon>Ditrysia</taxon>
        <taxon>Papilionoidea</taxon>
        <taxon>Pieridae</taxon>
        <taxon>Pierinae</taxon>
        <taxon>Pieris</taxon>
    </lineage>
</organism>
<dbReference type="EMBL" id="CALOZG010000005">
    <property type="protein sequence ID" value="CAH4027978.1"/>
    <property type="molecule type" value="Genomic_DNA"/>
</dbReference>
<gene>
    <name evidence="2" type="ORF">PIBRA_LOCUS4984</name>
</gene>
<dbReference type="Proteomes" id="UP001152562">
    <property type="component" value="Unassembled WGS sequence"/>
</dbReference>
<keyword evidence="3" id="KW-1185">Reference proteome</keyword>
<evidence type="ECO:0000313" key="3">
    <source>
        <dbReference type="Proteomes" id="UP001152562"/>
    </source>
</evidence>
<evidence type="ECO:0000256" key="1">
    <source>
        <dbReference type="SAM" id="Phobius"/>
    </source>
</evidence>
<comment type="caution">
    <text evidence="2">The sequence shown here is derived from an EMBL/GenBank/DDBJ whole genome shotgun (WGS) entry which is preliminary data.</text>
</comment>
<evidence type="ECO:0000313" key="2">
    <source>
        <dbReference type="EMBL" id="CAH4027978.1"/>
    </source>
</evidence>
<feature type="transmembrane region" description="Helical" evidence="1">
    <location>
        <begin position="180"/>
        <end position="198"/>
    </location>
</feature>
<reference evidence="2" key="1">
    <citation type="submission" date="2022-05" db="EMBL/GenBank/DDBJ databases">
        <authorList>
            <person name="Okamura Y."/>
        </authorList>
    </citation>
    <scope>NUCLEOTIDE SEQUENCE</scope>
</reference>